<dbReference type="Proteomes" id="UP000500870">
    <property type="component" value="Chromosome 3"/>
</dbReference>
<sequence length="125" mass="14228">MAKPRSAGDLFHRVAFDKREEIDRGDGVFVGQWVEQFQVRAGFAHLRGGESVMADRLQGQHTQVIFVRSSSQTRAVDTDWRVRDVRRGEFVNGEWVGSEFNIRDVTPTNDRQWLDFLCQSGVASG</sequence>
<dbReference type="RefSeq" id="WP_136882446.1">
    <property type="nucleotide sequence ID" value="NZ_CP050899.1"/>
</dbReference>
<evidence type="ECO:0000313" key="1">
    <source>
        <dbReference type="EMBL" id="QIX23693.1"/>
    </source>
</evidence>
<proteinExistence type="predicted"/>
<accession>A0A6H0ZTY9</accession>
<dbReference type="InterPro" id="IPR008767">
    <property type="entry name" value="Phage_SPP1_head-tail_adaptor"/>
</dbReference>
<dbReference type="EMBL" id="CP050899">
    <property type="protein sequence ID" value="QIX23693.1"/>
    <property type="molecule type" value="Genomic_DNA"/>
</dbReference>
<evidence type="ECO:0000313" key="2">
    <source>
        <dbReference type="Proteomes" id="UP000500870"/>
    </source>
</evidence>
<dbReference type="AlphaFoldDB" id="A0A6H0ZTY9"/>
<protein>
    <submittedName>
        <fullName evidence="1">Head-tail adaptor protein</fullName>
    </submittedName>
</protein>
<name>A0A6H0ZTY9_9HYPH</name>
<dbReference type="InterPro" id="IPR038666">
    <property type="entry name" value="SSP1_head-tail_sf"/>
</dbReference>
<gene>
    <name evidence="1" type="ORF">FOB41_21280</name>
</gene>
<dbReference type="Pfam" id="PF05521">
    <property type="entry name" value="Phage_HCP"/>
    <property type="match status" value="1"/>
</dbReference>
<reference evidence="1 2" key="1">
    <citation type="submission" date="2020-04" db="EMBL/GenBank/DDBJ databases">
        <title>FDA dAtabase for Regulatory Grade micrObial Sequences (FDA-ARGOS): Supporting development and validation of Infectious Disease Dx tests.</title>
        <authorList>
            <person name="Sciortino C."/>
            <person name="Tallon L."/>
            <person name="Sadzewicz L."/>
            <person name="Vavikolanu K."/>
            <person name="Mehta A."/>
            <person name="Aluvathingal J."/>
            <person name="Nadendla S."/>
            <person name="Nandy P."/>
            <person name="Geyer C."/>
            <person name="Yan Y."/>
            <person name="Sichtig H."/>
        </authorList>
    </citation>
    <scope>NUCLEOTIDE SEQUENCE [LARGE SCALE GENOMIC DNA]</scope>
    <source>
        <strain evidence="1 2">FDAARGOS_633</strain>
    </source>
</reference>
<organism evidence="1 2">
    <name type="scientific">Agrobacterium pusense</name>
    <dbReference type="NCBI Taxonomy" id="648995"/>
    <lineage>
        <taxon>Bacteria</taxon>
        <taxon>Pseudomonadati</taxon>
        <taxon>Pseudomonadota</taxon>
        <taxon>Alphaproteobacteria</taxon>
        <taxon>Hyphomicrobiales</taxon>
        <taxon>Rhizobiaceae</taxon>
        <taxon>Rhizobium/Agrobacterium group</taxon>
        <taxon>Agrobacterium</taxon>
    </lineage>
</organism>
<dbReference type="Gene3D" id="2.40.10.270">
    <property type="entry name" value="Bacteriophage SPP1 head-tail adaptor protein"/>
    <property type="match status" value="1"/>
</dbReference>